<dbReference type="Proteomes" id="UP001237642">
    <property type="component" value="Unassembled WGS sequence"/>
</dbReference>
<feature type="transmembrane region" description="Helical" evidence="10">
    <location>
        <begin position="38"/>
        <end position="58"/>
    </location>
</feature>
<keyword evidence="3" id="KW-0813">Transport</keyword>
<evidence type="ECO:0000256" key="4">
    <source>
        <dbReference type="ARBA" id="ARBA00022538"/>
    </source>
</evidence>
<proteinExistence type="inferred from homology"/>
<evidence type="ECO:0000313" key="14">
    <source>
        <dbReference type="EMBL" id="KAK1370064.1"/>
    </source>
</evidence>
<keyword evidence="7 10" id="KW-1133">Transmembrane helix</keyword>
<keyword evidence="5 10" id="KW-0812">Transmembrane</keyword>
<dbReference type="GO" id="GO:0005774">
    <property type="term" value="C:vacuolar membrane"/>
    <property type="evidence" value="ECO:0007669"/>
    <property type="project" value="TreeGrafter"/>
</dbReference>
<name>A0AAD8HP94_9APIA</name>
<dbReference type="GO" id="GO:0005886">
    <property type="term" value="C:plasma membrane"/>
    <property type="evidence" value="ECO:0007669"/>
    <property type="project" value="UniProtKB-SubCell"/>
</dbReference>
<dbReference type="AlphaFoldDB" id="A0AAD8HP94"/>
<dbReference type="InterPro" id="IPR003855">
    <property type="entry name" value="K+_transporter"/>
</dbReference>
<evidence type="ECO:0000256" key="6">
    <source>
        <dbReference type="ARBA" id="ARBA00022958"/>
    </source>
</evidence>
<feature type="transmembrane region" description="Helical" evidence="10">
    <location>
        <begin position="92"/>
        <end position="113"/>
    </location>
</feature>
<comment type="similarity">
    <text evidence="2">Belongs to the HAK/KUP transporter (TC 2.A.72.3) family.</text>
</comment>
<dbReference type="GO" id="GO:0000325">
    <property type="term" value="C:plant-type vacuole"/>
    <property type="evidence" value="ECO:0007669"/>
    <property type="project" value="TreeGrafter"/>
</dbReference>
<evidence type="ECO:0000256" key="7">
    <source>
        <dbReference type="ARBA" id="ARBA00022989"/>
    </source>
</evidence>
<keyword evidence="8" id="KW-0406">Ion transport</keyword>
<evidence type="ECO:0000313" key="15">
    <source>
        <dbReference type="Proteomes" id="UP001237642"/>
    </source>
</evidence>
<evidence type="ECO:0000256" key="10">
    <source>
        <dbReference type="SAM" id="Phobius"/>
    </source>
</evidence>
<feature type="domain" description="K+ potassium transporter C-terminal" evidence="12">
    <location>
        <begin position="171"/>
        <end position="357"/>
    </location>
</feature>
<keyword evidence="4" id="KW-0633">Potassium transport</keyword>
<accession>A0AAD8HP94</accession>
<comment type="subcellular location">
    <subcellularLocation>
        <location evidence="1">Cell membrane</location>
        <topology evidence="1">Multi-pass membrane protein</topology>
    </subcellularLocation>
</comment>
<gene>
    <name evidence="14" type="ORF">POM88_036156</name>
    <name evidence="13" type="ORF">POM88_054614</name>
</gene>
<keyword evidence="9 10" id="KW-0472">Membrane</keyword>
<reference evidence="14" key="2">
    <citation type="submission" date="2023-05" db="EMBL/GenBank/DDBJ databases">
        <authorList>
            <person name="Schelkunov M.I."/>
        </authorList>
    </citation>
    <scope>NUCLEOTIDE SEQUENCE</scope>
    <source>
        <strain evidence="14">Hsosn_3</strain>
        <tissue evidence="14">Leaf</tissue>
    </source>
</reference>
<keyword evidence="15" id="KW-1185">Reference proteome</keyword>
<evidence type="ECO:0000256" key="2">
    <source>
        <dbReference type="ARBA" id="ARBA00008440"/>
    </source>
</evidence>
<keyword evidence="6" id="KW-0630">Potassium</keyword>
<dbReference type="InterPro" id="IPR053951">
    <property type="entry name" value="K_trans_N"/>
</dbReference>
<dbReference type="EMBL" id="JAUIZM010000008">
    <property type="protein sequence ID" value="KAK1370064.1"/>
    <property type="molecule type" value="Genomic_DNA"/>
</dbReference>
<reference evidence="14" key="1">
    <citation type="submission" date="2023-02" db="EMBL/GenBank/DDBJ databases">
        <title>Genome of toxic invasive species Heracleum sosnowskyi carries increased number of genes despite the absence of recent whole-genome duplications.</title>
        <authorList>
            <person name="Schelkunov M."/>
            <person name="Shtratnikova V."/>
            <person name="Makarenko M."/>
            <person name="Klepikova A."/>
            <person name="Omelchenko D."/>
            <person name="Novikova G."/>
            <person name="Obukhova E."/>
            <person name="Bogdanov V."/>
            <person name="Penin A."/>
            <person name="Logacheva M."/>
        </authorList>
    </citation>
    <scope>NUCLEOTIDE SEQUENCE</scope>
    <source>
        <strain evidence="14">Hsosn_3</strain>
        <tissue evidence="14">Leaf</tissue>
    </source>
</reference>
<feature type="domain" description="K+ potassium transporter integral membrane" evidence="11">
    <location>
        <begin position="2"/>
        <end position="158"/>
    </location>
</feature>
<dbReference type="PANTHER" id="PTHR30540">
    <property type="entry name" value="OSMOTIC STRESS POTASSIUM TRANSPORTER"/>
    <property type="match status" value="1"/>
</dbReference>
<evidence type="ECO:0000256" key="5">
    <source>
        <dbReference type="ARBA" id="ARBA00022692"/>
    </source>
</evidence>
<evidence type="ECO:0000256" key="1">
    <source>
        <dbReference type="ARBA" id="ARBA00004651"/>
    </source>
</evidence>
<dbReference type="GO" id="GO:0015079">
    <property type="term" value="F:potassium ion transmembrane transporter activity"/>
    <property type="evidence" value="ECO:0007669"/>
    <property type="project" value="InterPro"/>
</dbReference>
<dbReference type="EMBL" id="JAUIZM010000062">
    <property type="protein sequence ID" value="KAK1350665.1"/>
    <property type="molecule type" value="Genomic_DNA"/>
</dbReference>
<comment type="caution">
    <text evidence="14">The sequence shown here is derived from an EMBL/GenBank/DDBJ whole genome shotgun (WGS) entry which is preliminary data.</text>
</comment>
<sequence length="357" mass="41087">MTTATFSCIRQSTALCCFPRLKIIHTSQKFMGQIYIPVLNWFLLAFTLVLVCSISNIYEIRNAYVIAELGVMMMTTILVTLVMVLIWQINIVIVLIFVIIFLGMELIFFSTVLSSIGDGSWIILVFAIVMFLIMYIWNYGSKLKYETEVRKKMSMELMRQLGCNLGTVRAPGIGLLYNELVKGVPGIFGHFLTSLPAVDSMIIFVCVKYVPVPVVPQGERFLFRRVCSKSYHIFRCITRYGYKDVGKENHQTFEQLLIESLEKFILREAQERKQALHEVNREDPSVSDPEQILEKELSFIRIAKESGVVYLLGHGDIRARKESWFIKKLIISYFYAFLRKNCRSGIANLSVPHQQLI</sequence>
<dbReference type="Pfam" id="PF02705">
    <property type="entry name" value="K_trans"/>
    <property type="match status" value="1"/>
</dbReference>
<feature type="transmembrane region" description="Helical" evidence="10">
    <location>
        <begin position="119"/>
        <end position="140"/>
    </location>
</feature>
<organism evidence="14 15">
    <name type="scientific">Heracleum sosnowskyi</name>
    <dbReference type="NCBI Taxonomy" id="360622"/>
    <lineage>
        <taxon>Eukaryota</taxon>
        <taxon>Viridiplantae</taxon>
        <taxon>Streptophyta</taxon>
        <taxon>Embryophyta</taxon>
        <taxon>Tracheophyta</taxon>
        <taxon>Spermatophyta</taxon>
        <taxon>Magnoliopsida</taxon>
        <taxon>eudicotyledons</taxon>
        <taxon>Gunneridae</taxon>
        <taxon>Pentapetalae</taxon>
        <taxon>asterids</taxon>
        <taxon>campanulids</taxon>
        <taxon>Apiales</taxon>
        <taxon>Apiaceae</taxon>
        <taxon>Apioideae</taxon>
        <taxon>apioid superclade</taxon>
        <taxon>Tordylieae</taxon>
        <taxon>Tordyliinae</taxon>
        <taxon>Heracleum</taxon>
    </lineage>
</organism>
<dbReference type="PANTHER" id="PTHR30540:SF8">
    <property type="entry name" value="POTASSIUM TRANSPORTER 7"/>
    <property type="match status" value="1"/>
</dbReference>
<evidence type="ECO:0000313" key="13">
    <source>
        <dbReference type="EMBL" id="KAK1350665.1"/>
    </source>
</evidence>
<dbReference type="Pfam" id="PF22776">
    <property type="entry name" value="K_trans_C"/>
    <property type="match status" value="1"/>
</dbReference>
<protein>
    <submittedName>
        <fullName evidence="14">Adenylate cyclase</fullName>
    </submittedName>
</protein>
<evidence type="ECO:0000256" key="8">
    <source>
        <dbReference type="ARBA" id="ARBA00023065"/>
    </source>
</evidence>
<dbReference type="InterPro" id="IPR053952">
    <property type="entry name" value="K_trans_C"/>
</dbReference>
<feature type="transmembrane region" description="Helical" evidence="10">
    <location>
        <begin position="64"/>
        <end position="85"/>
    </location>
</feature>
<evidence type="ECO:0000259" key="12">
    <source>
        <dbReference type="Pfam" id="PF22776"/>
    </source>
</evidence>
<evidence type="ECO:0000256" key="9">
    <source>
        <dbReference type="ARBA" id="ARBA00023136"/>
    </source>
</evidence>
<evidence type="ECO:0000256" key="3">
    <source>
        <dbReference type="ARBA" id="ARBA00022448"/>
    </source>
</evidence>
<evidence type="ECO:0000259" key="11">
    <source>
        <dbReference type="Pfam" id="PF02705"/>
    </source>
</evidence>